<evidence type="ECO:0000259" key="1">
    <source>
        <dbReference type="PROSITE" id="PS50222"/>
    </source>
</evidence>
<dbReference type="InterPro" id="IPR018247">
    <property type="entry name" value="EF_Hand_1_Ca_BS"/>
</dbReference>
<dbReference type="SMART" id="SM00054">
    <property type="entry name" value="EFh"/>
    <property type="match status" value="4"/>
</dbReference>
<dbReference type="Pfam" id="PF03783">
    <property type="entry name" value="CsgG"/>
    <property type="match status" value="1"/>
</dbReference>
<keyword evidence="3" id="KW-1185">Reference proteome</keyword>
<name>B9XQI4_PEDPL</name>
<gene>
    <name evidence="2" type="ORF">Cflav_PD0859</name>
</gene>
<comment type="caution">
    <text evidence="2">The sequence shown here is derived from an EMBL/GenBank/DDBJ whole genome shotgun (WGS) entry which is preliminary data.</text>
</comment>
<dbReference type="STRING" id="320771.Cflav_PD0859"/>
<protein>
    <submittedName>
        <fullName evidence="2">Calcium-binding EF-hand-containing protein</fullName>
    </submittedName>
</protein>
<dbReference type="PROSITE" id="PS50222">
    <property type="entry name" value="EF_HAND_2"/>
    <property type="match status" value="1"/>
</dbReference>
<dbReference type="Gene3D" id="1.10.238.10">
    <property type="entry name" value="EF-hand"/>
    <property type="match status" value="2"/>
</dbReference>
<feature type="domain" description="EF-hand" evidence="1">
    <location>
        <begin position="1307"/>
        <end position="1342"/>
    </location>
</feature>
<sequence precursor="true">MKRRLVNYLFCCLLLIGFGLSVRANENQPRLAILSGSEFSQAGDLLAVELSGQTNVVLLERNEIDKILKEQKLAQSGISIKESIDVGHILGADGLLTLGLVQSGTNSHLAATLIAVKQGVILDVMESPWPMKDSGEWAKLVRAHFQPFLPKLGVLTKDALPISVLNLRSAASSPESKQFEHQLTELLLNRLTHEKELFVLERRKLDKLTTEKEFSKTEDSPFWNGSYLLEGIVDKNGYSKEEATISARLVPPGGGTPVEIEISGKRNQPEQMIEQLARQIMASLKKQSSAPEWKPAAEAIQFYEEAKWALKWQVNKEAQAAAEAAWALGKRDLDCAMVRIQAHLTDALPDPHFVESSLSETTATDEEARSTLDDDKRTYHPAAMIWERGGLDGKFVRILMVLNQPDQEKLAGAIHVLGLYREFSQSLPAEEPKMDSDWYRLGVSTLTGASKVLQHFYLVPEAQKGVEDKLAELRRLAREVSDYILKSPSVRDAYWVGNQFATHDTLGRFSEAPNIFQCKLHWGPFWQEKPEDTIALYRGLMSSEVFCYIHKDLWFRELASPLLPAWNQQDKERGRLLWSQFRQELDSSTNLFLKLEASSLQVAQAANEKELANSFNSLISLLFDNHDAIVTNNVELLYLNWRLGDLVGRNGLDHSSAVKEKLEQQLYHEYWAKLEAMDSEYWNNLRLRKQQQENDVLFEKQKEILKGNSYEFFAFNRAFSFYQYSPAQAAELEPLCASYKSNLLARASSLTGVEMSKLQGGISQVTIVEGRLARILHPSSQTVKSANTNVIVVRPVELKAPEMSAQALLVDKFFAIPEKLLPGETPSNIKVFSHRVREGKLLLDLRYDETAHNSSPISDRAAIAILDPKNGAWQIIPYPPSDDPYARPTGFNGAKDESFYFELFKSAVYLSAVGVMRYDLESRHWEKVEIPEPKLCQLYAIGDHLYAANDESIFEILDRGHGTRMLASNRRRPAVTALDSLSSLNSPLLFPGPDQTVRTCIGNKLYTWNGKDWEESMNLAVTRRPEVFEEGTLLRSNPVRGEAQVWFLAHTGTNANLYWEEQVFELYGGGIPSTGMFNNKLATNNSKPKPIWKPNSPMQTAGAPGIATLTNVHFFQEDCAVTNTAKEWSAAEKNGHHAFLVCLESGMPKPLFVPLKFDVARGPVPSASLGSQKGFWGLGSPWLAHAADGLMIGYPGTPGVWLIPDAQLQAAINHERELTLQQEAEEVARIKRLQQELLSQYDLNHDGNLNPEEKEAAVKDLRWLEVNWPAIDTNKNGFLDEEDNLALFDANENGQVDDSELQAMDKVQTLVAAELLRRWDQDRDGALSEQELRTVVMEENQLHATARTYFNMMAWLNYDKDHDRRLNQQELESLLISLTRRAIVNAQPRPRGFMPTPLYNWSDPATLEKYKGIIEYLWQKQRGQTEKIAKP</sequence>
<accession>B9XQI4</accession>
<dbReference type="RefSeq" id="WP_007418070.1">
    <property type="nucleotide sequence ID" value="NZ_ABOX02000054.1"/>
</dbReference>
<dbReference type="Pfam" id="PF13202">
    <property type="entry name" value="EF-hand_5"/>
    <property type="match status" value="1"/>
</dbReference>
<evidence type="ECO:0000313" key="2">
    <source>
        <dbReference type="EMBL" id="EEF57909.1"/>
    </source>
</evidence>
<dbReference type="InterPro" id="IPR011992">
    <property type="entry name" value="EF-hand-dom_pair"/>
</dbReference>
<evidence type="ECO:0000313" key="3">
    <source>
        <dbReference type="Proteomes" id="UP000003688"/>
    </source>
</evidence>
<dbReference type="PROSITE" id="PS00018">
    <property type="entry name" value="EF_HAND_1"/>
    <property type="match status" value="2"/>
</dbReference>
<organism evidence="2 3">
    <name type="scientific">Pedosphaera parvula (strain Ellin514)</name>
    <dbReference type="NCBI Taxonomy" id="320771"/>
    <lineage>
        <taxon>Bacteria</taxon>
        <taxon>Pseudomonadati</taxon>
        <taxon>Verrucomicrobiota</taxon>
        <taxon>Pedosphaerae</taxon>
        <taxon>Pedosphaerales</taxon>
        <taxon>Pedosphaeraceae</taxon>
        <taxon>Pedosphaera</taxon>
    </lineage>
</organism>
<dbReference type="GO" id="GO:0030288">
    <property type="term" value="C:outer membrane-bounded periplasmic space"/>
    <property type="evidence" value="ECO:0007669"/>
    <property type="project" value="InterPro"/>
</dbReference>
<dbReference type="SUPFAM" id="SSF47473">
    <property type="entry name" value="EF-hand"/>
    <property type="match status" value="1"/>
</dbReference>
<reference evidence="2 3" key="1">
    <citation type="journal article" date="2011" name="J. Bacteriol.">
        <title>Genome sequence of 'Pedosphaera parvula' Ellin514, an aerobic Verrucomicrobial isolate from pasture soil.</title>
        <authorList>
            <person name="Kant R."/>
            <person name="van Passel M.W."/>
            <person name="Sangwan P."/>
            <person name="Palva A."/>
            <person name="Lucas S."/>
            <person name="Copeland A."/>
            <person name="Lapidus A."/>
            <person name="Glavina Del Rio T."/>
            <person name="Dalin E."/>
            <person name="Tice H."/>
            <person name="Bruce D."/>
            <person name="Goodwin L."/>
            <person name="Pitluck S."/>
            <person name="Chertkov O."/>
            <person name="Larimer F.W."/>
            <person name="Land M.L."/>
            <person name="Hauser L."/>
            <person name="Brettin T.S."/>
            <person name="Detter J.C."/>
            <person name="Han S."/>
            <person name="de Vos W.M."/>
            <person name="Janssen P.H."/>
            <person name="Smidt H."/>
        </authorList>
    </citation>
    <scope>NUCLEOTIDE SEQUENCE [LARGE SCALE GENOMIC DNA]</scope>
    <source>
        <strain evidence="2 3">Ellin514</strain>
    </source>
</reference>
<dbReference type="GO" id="GO:0005509">
    <property type="term" value="F:calcium ion binding"/>
    <property type="evidence" value="ECO:0007669"/>
    <property type="project" value="InterPro"/>
</dbReference>
<dbReference type="InterPro" id="IPR002048">
    <property type="entry name" value="EF_hand_dom"/>
</dbReference>
<dbReference type="InterPro" id="IPR005534">
    <property type="entry name" value="Curli_assmbl/transp-comp_CsgG"/>
</dbReference>
<dbReference type="Proteomes" id="UP000003688">
    <property type="component" value="Unassembled WGS sequence"/>
</dbReference>
<dbReference type="Gene3D" id="3.40.50.10610">
    <property type="entry name" value="ABC-type transport auxiliary lipoprotein component"/>
    <property type="match status" value="1"/>
</dbReference>
<dbReference type="EMBL" id="ABOX02000054">
    <property type="protein sequence ID" value="EEF57909.1"/>
    <property type="molecule type" value="Genomic_DNA"/>
</dbReference>
<proteinExistence type="predicted"/>